<organism evidence="2">
    <name type="scientific">hydrocarbon metagenome</name>
    <dbReference type="NCBI Taxonomy" id="938273"/>
    <lineage>
        <taxon>unclassified sequences</taxon>
        <taxon>metagenomes</taxon>
        <taxon>ecological metagenomes</taxon>
    </lineage>
</organism>
<dbReference type="Gene3D" id="3.40.50.920">
    <property type="match status" value="1"/>
</dbReference>
<dbReference type="InterPro" id="IPR051157">
    <property type="entry name" value="PDH/Transketolase"/>
</dbReference>
<dbReference type="PANTHER" id="PTHR43825">
    <property type="entry name" value="PYRUVATE DEHYDROGENASE E1 COMPONENT"/>
    <property type="match status" value="1"/>
</dbReference>
<accession>A0A0W8G1A3</accession>
<evidence type="ECO:0000259" key="1">
    <source>
        <dbReference type="Pfam" id="PF22613"/>
    </source>
</evidence>
<gene>
    <name evidence="2" type="ORF">ASZ90_003235</name>
</gene>
<name>A0A0W8G1A3_9ZZZZ</name>
<dbReference type="AlphaFoldDB" id="A0A0W8G1A3"/>
<dbReference type="EC" id="1.2.4.1" evidence="2"/>
<dbReference type="GO" id="GO:0004739">
    <property type="term" value="F:pyruvate dehydrogenase (acetyl-transferring) activity"/>
    <property type="evidence" value="ECO:0007669"/>
    <property type="project" value="UniProtKB-EC"/>
</dbReference>
<dbReference type="EMBL" id="LNQE01000386">
    <property type="protein sequence ID" value="KUG26928.1"/>
    <property type="molecule type" value="Genomic_DNA"/>
</dbReference>
<dbReference type="PANTHER" id="PTHR43825:SF3">
    <property type="entry name" value="PYRUVATE DEHYDROGENASE E1 COMPONENT"/>
    <property type="match status" value="1"/>
</dbReference>
<proteinExistence type="predicted"/>
<keyword evidence="2" id="KW-0670">Pyruvate</keyword>
<keyword evidence="2" id="KW-0560">Oxidoreductase</keyword>
<comment type="caution">
    <text evidence="2">The sequence shown here is derived from an EMBL/GenBank/DDBJ whole genome shotgun (WGS) entry which is preliminary data.</text>
</comment>
<dbReference type="SUPFAM" id="SSF52922">
    <property type="entry name" value="TK C-terminal domain-like"/>
    <property type="match status" value="1"/>
</dbReference>
<reference evidence="2" key="1">
    <citation type="journal article" date="2015" name="Proc. Natl. Acad. Sci. U.S.A.">
        <title>Networks of energetic and metabolic interactions define dynamics in microbial communities.</title>
        <authorList>
            <person name="Embree M."/>
            <person name="Liu J.K."/>
            <person name="Al-Bassam M.M."/>
            <person name="Zengler K."/>
        </authorList>
    </citation>
    <scope>NUCLEOTIDE SEQUENCE</scope>
</reference>
<evidence type="ECO:0000313" key="2">
    <source>
        <dbReference type="EMBL" id="KUG26928.1"/>
    </source>
</evidence>
<dbReference type="Pfam" id="PF22613">
    <property type="entry name" value="Transketolase_C_1"/>
    <property type="match status" value="1"/>
</dbReference>
<dbReference type="InterPro" id="IPR055152">
    <property type="entry name" value="Transketolase-like_C_2"/>
</dbReference>
<feature type="domain" description="Transketolase-like C-terminal" evidence="1">
    <location>
        <begin position="13"/>
        <end position="148"/>
    </location>
</feature>
<dbReference type="InterPro" id="IPR009014">
    <property type="entry name" value="Transketo_C/PFOR_II"/>
</dbReference>
<sequence>MPKTATKENILKGMYKFQESKKKNAKAKAHLMGSGTILNEVRKAAEILEKQFNIAADIWSVTSYKELHRDIMDIERYNRMTPTKKAKEPFVKEITKNEKGIFIAASDYVQVLADSISRYLPGQFASLGTFGFGRSEGRTSLRDFFEVDAKHIAYAALHTLVQDGKLKADVLKKAVKDLKINSEKPNPLKS</sequence>
<protein>
    <submittedName>
        <fullName evidence="2">Pyruvate dehydrogenase e1 component</fullName>
        <ecNumber evidence="2">1.2.4.1</ecNumber>
    </submittedName>
</protein>